<comment type="caution">
    <text evidence="2">The sequence shown here is derived from an EMBL/GenBank/DDBJ whole genome shotgun (WGS) entry which is preliminary data.</text>
</comment>
<reference evidence="2" key="1">
    <citation type="journal article" date="2014" name="Int. J. Syst. Evol. Microbiol.">
        <title>Complete genome sequence of Corynebacterium casei LMG S-19264T (=DSM 44701T), isolated from a smear-ripened cheese.</title>
        <authorList>
            <consortium name="US DOE Joint Genome Institute (JGI-PGF)"/>
            <person name="Walter F."/>
            <person name="Albersmeier A."/>
            <person name="Kalinowski J."/>
            <person name="Ruckert C."/>
        </authorList>
    </citation>
    <scope>NUCLEOTIDE SEQUENCE</scope>
    <source>
        <strain evidence="2">CGMCC 1.12160</strain>
    </source>
</reference>
<keyword evidence="1" id="KW-0472">Membrane</keyword>
<keyword evidence="1" id="KW-0812">Transmembrane</keyword>
<keyword evidence="3" id="KW-1185">Reference proteome</keyword>
<dbReference type="Proteomes" id="UP000605670">
    <property type="component" value="Unassembled WGS sequence"/>
</dbReference>
<keyword evidence="1" id="KW-1133">Transmembrane helix</keyword>
<gene>
    <name evidence="2" type="ORF">GCM10011366_28360</name>
</gene>
<evidence type="ECO:0000313" key="3">
    <source>
        <dbReference type="Proteomes" id="UP000605670"/>
    </source>
</evidence>
<feature type="transmembrane region" description="Helical" evidence="1">
    <location>
        <begin position="45"/>
        <end position="66"/>
    </location>
</feature>
<sequence length="133" mass="14110">MSLSPRGASVIGVGHPVKGWLIMLVGGVLAWVSGQSWSVNTGSGVAFQLMMAFSTLVIMAVPAQLIGGRTARAWALALAGMMGLSVPWFFTLAVERRGQDLFPDTLLVLLASYTVTYVVARLTRAATARWAEG</sequence>
<feature type="transmembrane region" description="Helical" evidence="1">
    <location>
        <begin position="102"/>
        <end position="120"/>
    </location>
</feature>
<dbReference type="AlphaFoldDB" id="A0A917BWG6"/>
<feature type="transmembrane region" description="Helical" evidence="1">
    <location>
        <begin position="73"/>
        <end position="90"/>
    </location>
</feature>
<evidence type="ECO:0000313" key="2">
    <source>
        <dbReference type="EMBL" id="GGF58850.1"/>
    </source>
</evidence>
<protein>
    <submittedName>
        <fullName evidence="2">Uncharacterized protein</fullName>
    </submittedName>
</protein>
<organism evidence="2 3">
    <name type="scientific">Ornithinimicrobium tianjinense</name>
    <dbReference type="NCBI Taxonomy" id="1195761"/>
    <lineage>
        <taxon>Bacteria</taxon>
        <taxon>Bacillati</taxon>
        <taxon>Actinomycetota</taxon>
        <taxon>Actinomycetes</taxon>
        <taxon>Micrococcales</taxon>
        <taxon>Ornithinimicrobiaceae</taxon>
        <taxon>Ornithinimicrobium</taxon>
    </lineage>
</organism>
<dbReference type="EMBL" id="BMEM01000005">
    <property type="protein sequence ID" value="GGF58850.1"/>
    <property type="molecule type" value="Genomic_DNA"/>
</dbReference>
<reference evidence="2" key="2">
    <citation type="submission" date="2020-09" db="EMBL/GenBank/DDBJ databases">
        <authorList>
            <person name="Sun Q."/>
            <person name="Zhou Y."/>
        </authorList>
    </citation>
    <scope>NUCLEOTIDE SEQUENCE</scope>
    <source>
        <strain evidence="2">CGMCC 1.12160</strain>
    </source>
</reference>
<evidence type="ECO:0000256" key="1">
    <source>
        <dbReference type="SAM" id="Phobius"/>
    </source>
</evidence>
<accession>A0A917BWG6</accession>
<dbReference type="RefSeq" id="WP_188431914.1">
    <property type="nucleotide sequence ID" value="NZ_BAABKH010000006.1"/>
</dbReference>
<proteinExistence type="predicted"/>
<name>A0A917BWG6_9MICO</name>